<dbReference type="PANTHER" id="PTHR42953">
    <property type="entry name" value="HIGH-AFFINITY ZINC UPTAKE SYSTEM PROTEIN ZNUA-RELATED"/>
    <property type="match status" value="1"/>
</dbReference>
<accession>A0ABZ0PI17</accession>
<dbReference type="InterPro" id="IPR006127">
    <property type="entry name" value="ZnuA-like"/>
</dbReference>
<evidence type="ECO:0000256" key="4">
    <source>
        <dbReference type="ARBA" id="ARBA00022723"/>
    </source>
</evidence>
<evidence type="ECO:0000313" key="9">
    <source>
        <dbReference type="Proteomes" id="UP001305521"/>
    </source>
</evidence>
<reference evidence="8 9" key="1">
    <citation type="submission" date="2023-11" db="EMBL/GenBank/DDBJ databases">
        <title>Arctic aerobic anoxygenic photoheterotroph Sediminicoccus rosea KRV36 adapts its photosynthesis to long days of polar summer.</title>
        <authorList>
            <person name="Tomasch J."/>
            <person name="Kopejtka K."/>
            <person name="Bily T."/>
            <person name="Gardiner A.T."/>
            <person name="Gardian Z."/>
            <person name="Shivaramu S."/>
            <person name="Koblizek M."/>
            <person name="Engelhardt F."/>
            <person name="Kaftan D."/>
        </authorList>
    </citation>
    <scope>NUCLEOTIDE SEQUENCE [LARGE SCALE GENOMIC DNA]</scope>
    <source>
        <strain evidence="8 9">R-30</strain>
    </source>
</reference>
<keyword evidence="3 6" id="KW-0813">Transport</keyword>
<dbReference type="PANTHER" id="PTHR42953:SF1">
    <property type="entry name" value="METAL-BINDING PROTEIN HI_0362-RELATED"/>
    <property type="match status" value="1"/>
</dbReference>
<dbReference type="InterPro" id="IPR006128">
    <property type="entry name" value="Lipoprotein_PsaA-like"/>
</dbReference>
<dbReference type="SUPFAM" id="SSF53807">
    <property type="entry name" value="Helical backbone' metal receptor"/>
    <property type="match status" value="1"/>
</dbReference>
<dbReference type="PRINTS" id="PR00690">
    <property type="entry name" value="ADHESNFAMILY"/>
</dbReference>
<evidence type="ECO:0000256" key="2">
    <source>
        <dbReference type="ARBA" id="ARBA00011028"/>
    </source>
</evidence>
<gene>
    <name evidence="8" type="ORF">R9Z33_24655</name>
</gene>
<dbReference type="Proteomes" id="UP001305521">
    <property type="component" value="Chromosome"/>
</dbReference>
<feature type="signal peptide" evidence="7">
    <location>
        <begin position="1"/>
        <end position="30"/>
    </location>
</feature>
<evidence type="ECO:0000313" key="8">
    <source>
        <dbReference type="EMBL" id="WPB85265.1"/>
    </source>
</evidence>
<dbReference type="Pfam" id="PF01297">
    <property type="entry name" value="ZnuA"/>
    <property type="match status" value="1"/>
</dbReference>
<keyword evidence="4" id="KW-0479">Metal-binding</keyword>
<evidence type="ECO:0000256" key="6">
    <source>
        <dbReference type="RuleBase" id="RU003512"/>
    </source>
</evidence>
<dbReference type="InterPro" id="IPR006129">
    <property type="entry name" value="AdhesinB"/>
</dbReference>
<evidence type="ECO:0000256" key="5">
    <source>
        <dbReference type="ARBA" id="ARBA00022729"/>
    </source>
</evidence>
<proteinExistence type="inferred from homology"/>
<keyword evidence="9" id="KW-1185">Reference proteome</keyword>
<dbReference type="PROSITE" id="PS51318">
    <property type="entry name" value="TAT"/>
    <property type="match status" value="1"/>
</dbReference>
<dbReference type="InterPro" id="IPR006311">
    <property type="entry name" value="TAT_signal"/>
</dbReference>
<comment type="similarity">
    <text evidence="2 6">Belongs to the bacterial solute-binding protein 9 family.</text>
</comment>
<keyword evidence="5 7" id="KW-0732">Signal</keyword>
<evidence type="ECO:0000256" key="7">
    <source>
        <dbReference type="SAM" id="SignalP"/>
    </source>
</evidence>
<sequence>MNSYSSIPRRAILALALPAFALALPGGSRAQPARPVALATTGMVADLVRGVGGSALTTETLIGEGVDPHLFRPTRNDIARILRADALFFNGHRLEGRMHDVLDRAAAQGKPSLAVAEAIPRSRLRQHDDYPDAADPHVWMDPMLWAEALPAIAATLSRLPRLGGDLQAGVATTRAQLHRLDAYARDVLAPIPAERRVLVTAHDAFAYFGLRYQFQVESIQGLSTEAEASLSRIEAMVRLIVDRRIPAIFTESSVPDRAVRALIEGVAARGHQLRLGGTLFSDSMGRPGTYRGTYEGMMDHNITTISRALGGSAPERGLNGRL</sequence>
<dbReference type="EMBL" id="CP137852">
    <property type="protein sequence ID" value="WPB85265.1"/>
    <property type="molecule type" value="Genomic_DNA"/>
</dbReference>
<evidence type="ECO:0000256" key="3">
    <source>
        <dbReference type="ARBA" id="ARBA00022448"/>
    </source>
</evidence>
<feature type="chain" id="PRO_5046802401" evidence="7">
    <location>
        <begin position="31"/>
        <end position="322"/>
    </location>
</feature>
<dbReference type="InterPro" id="IPR050492">
    <property type="entry name" value="Bact_metal-bind_prot9"/>
</dbReference>
<dbReference type="Gene3D" id="3.40.50.1980">
    <property type="entry name" value="Nitrogenase molybdenum iron protein domain"/>
    <property type="match status" value="2"/>
</dbReference>
<dbReference type="RefSeq" id="WP_318649230.1">
    <property type="nucleotide sequence ID" value="NZ_CP137852.1"/>
</dbReference>
<comment type="subcellular location">
    <subcellularLocation>
        <location evidence="1">Cell envelope</location>
    </subcellularLocation>
</comment>
<name>A0ABZ0PI17_9PROT</name>
<dbReference type="PRINTS" id="PR00691">
    <property type="entry name" value="ADHESINB"/>
</dbReference>
<evidence type="ECO:0000256" key="1">
    <source>
        <dbReference type="ARBA" id="ARBA00004196"/>
    </source>
</evidence>
<protein>
    <submittedName>
        <fullName evidence="8">Zinc ABC transporter substrate-binding protein</fullName>
    </submittedName>
</protein>
<organism evidence="8 9">
    <name type="scientific">Sediminicoccus rosea</name>
    <dbReference type="NCBI Taxonomy" id="1225128"/>
    <lineage>
        <taxon>Bacteria</taxon>
        <taxon>Pseudomonadati</taxon>
        <taxon>Pseudomonadota</taxon>
        <taxon>Alphaproteobacteria</taxon>
        <taxon>Acetobacterales</taxon>
        <taxon>Roseomonadaceae</taxon>
        <taxon>Sediminicoccus</taxon>
    </lineage>
</organism>